<name>A0A6F8T876_9GAMM</name>
<keyword evidence="3" id="KW-1185">Reference proteome</keyword>
<organism evidence="2 3">
    <name type="scientific">Legionella antarctica</name>
    <dbReference type="NCBI Taxonomy" id="2708020"/>
    <lineage>
        <taxon>Bacteria</taxon>
        <taxon>Pseudomonadati</taxon>
        <taxon>Pseudomonadota</taxon>
        <taxon>Gammaproteobacteria</taxon>
        <taxon>Legionellales</taxon>
        <taxon>Legionellaceae</taxon>
        <taxon>Legionella</taxon>
    </lineage>
</organism>
<feature type="transmembrane region" description="Helical" evidence="1">
    <location>
        <begin position="26"/>
        <end position="44"/>
    </location>
</feature>
<sequence length="213" mass="23951">MASIFFSTAAAYLVTAVHARLRPLQAISISSLIGFGGCSLYLLLEATRATQNAKILLHWGEIGLLYTIVNFLFLAAAYNSKIVSKHRFPVSLIWILGLVVIVNLWVSLRLIFGIDAFAWRLTEPMAIIYGWTLLGAGIFAWYMIIEPYWENIWPLLGAFIAYGFTLTGPLIYLLINPTIVPVIYSRVVAYLLLVLFTFLSALVYAVRGFYKQM</sequence>
<feature type="transmembrane region" description="Helical" evidence="1">
    <location>
        <begin position="187"/>
        <end position="210"/>
    </location>
</feature>
<feature type="transmembrane region" description="Helical" evidence="1">
    <location>
        <begin position="56"/>
        <end position="78"/>
    </location>
</feature>
<evidence type="ECO:0000313" key="2">
    <source>
        <dbReference type="EMBL" id="BCA96884.1"/>
    </source>
</evidence>
<proteinExistence type="predicted"/>
<accession>A0A6F8T876</accession>
<gene>
    <name evidence="2" type="ORF">TUM19329_32450</name>
</gene>
<evidence type="ECO:0000256" key="1">
    <source>
        <dbReference type="SAM" id="Phobius"/>
    </source>
</evidence>
<keyword evidence="1" id="KW-1133">Transmembrane helix</keyword>
<keyword evidence="1" id="KW-0812">Transmembrane</keyword>
<dbReference type="AlphaFoldDB" id="A0A6F8T876"/>
<feature type="transmembrane region" description="Helical" evidence="1">
    <location>
        <begin position="151"/>
        <end position="175"/>
    </location>
</feature>
<dbReference type="KEGG" id="lant:TUM19329_32450"/>
<evidence type="ECO:0000313" key="3">
    <source>
        <dbReference type="Proteomes" id="UP000502894"/>
    </source>
</evidence>
<protein>
    <submittedName>
        <fullName evidence="2">Uncharacterized protein</fullName>
    </submittedName>
</protein>
<reference evidence="2" key="1">
    <citation type="journal article" date="2020" name="Microbiol. Resour. Announc.">
        <title>Complete Genome Sequence of Novel Psychrotolerant Legionella Strain TUM19329, Isolated from Antarctic Lake Sediment.</title>
        <authorList>
            <person name="Shimada S."/>
            <person name="Nakai R."/>
            <person name="Aoki K."/>
            <person name="Shimoeda N."/>
            <person name="Ohno G."/>
            <person name="Miyazaki Y."/>
            <person name="Kudoh S."/>
            <person name="Imura S."/>
            <person name="Watanabe K."/>
            <person name="Ishii Y."/>
            <person name="Tateda K."/>
        </authorList>
    </citation>
    <scope>NUCLEOTIDE SEQUENCE [LARGE SCALE GENOMIC DNA]</scope>
    <source>
        <strain evidence="2">TUM19329</strain>
    </source>
</reference>
<feature type="transmembrane region" description="Helical" evidence="1">
    <location>
        <begin position="90"/>
        <end position="114"/>
    </location>
</feature>
<feature type="transmembrane region" description="Helical" evidence="1">
    <location>
        <begin position="126"/>
        <end position="145"/>
    </location>
</feature>
<keyword evidence="1" id="KW-0472">Membrane</keyword>
<dbReference type="EMBL" id="AP022839">
    <property type="protein sequence ID" value="BCA96884.1"/>
    <property type="molecule type" value="Genomic_DNA"/>
</dbReference>
<dbReference type="Proteomes" id="UP000502894">
    <property type="component" value="Chromosome"/>
</dbReference>